<evidence type="ECO:0000259" key="5">
    <source>
        <dbReference type="Pfam" id="PF10040"/>
    </source>
</evidence>
<comment type="caution">
    <text evidence="6">The sequence shown here is derived from an EMBL/GenBank/DDBJ whole genome shotgun (WGS) entry which is preliminary data.</text>
</comment>
<evidence type="ECO:0000313" key="8">
    <source>
        <dbReference type="Proteomes" id="UP000277582"/>
    </source>
</evidence>
<dbReference type="Gene3D" id="3.30.70.1900">
    <property type="match status" value="1"/>
</dbReference>
<dbReference type="OrthoDB" id="42729at2157"/>
<name>A0A3R9Q059_9CREN</name>
<evidence type="ECO:0000256" key="4">
    <source>
        <dbReference type="ARBA" id="ARBA00023118"/>
    </source>
</evidence>
<dbReference type="Proteomes" id="UP000277582">
    <property type="component" value="Unassembled WGS sequence"/>
</dbReference>
<evidence type="ECO:0000256" key="1">
    <source>
        <dbReference type="ARBA" id="ARBA00022722"/>
    </source>
</evidence>
<reference evidence="7 9" key="2">
    <citation type="journal article" date="2019" name="Nat. Microbiol.">
        <title>Wide diversity of methane and short-chain alkane metabolisms in uncultured archaea.</title>
        <authorList>
            <person name="Borrel G."/>
            <person name="Adam P.S."/>
            <person name="McKay L.J."/>
            <person name="Chen L.X."/>
            <person name="Sierra-Garcia I.N."/>
            <person name="Sieber C.M."/>
            <person name="Letourneur Q."/>
            <person name="Ghozlane A."/>
            <person name="Andersen G.L."/>
            <person name="Li W.J."/>
            <person name="Hallam S.J."/>
            <person name="Muyzer G."/>
            <person name="de Oliveira V.M."/>
            <person name="Inskeep W.P."/>
            <person name="Banfield J.F."/>
            <person name="Gribaldo S."/>
        </authorList>
    </citation>
    <scope>NUCLEOTIDE SEQUENCE [LARGE SCALE GENOMIC DNA]</scope>
    <source>
        <strain evidence="7">NM4</strain>
    </source>
</reference>
<keyword evidence="3" id="KW-0378">Hydrolase</keyword>
<sequence>MEGKIYLIDLSFSSRGEGEIPFSGPYIIDSIRKAIMSSDPIVARSAELNEISVYPFMPKDGWRSWCKYQGMHVSNGERFQSKIVIFDEEVFNLVRSWLLKKPAIRIGDISFLLGDVSWTELNYDSFIIKEPSKSFRLVFMTPTCLKRSEPQLCYLYPNVRTIISSLASIWNRRAETKCPDPRTIGTWASLSLIETGYELCTSRPIQLQGNRYLVGFVGWVNYRIADHPEWSREDHIMMAAWTQTLLRLGELSGIGIARSAGFGKIRYSASRSDAYFLENRS</sequence>
<gene>
    <name evidence="6" type="primary">cas6</name>
    <name evidence="6" type="ORF">D6D85_01990</name>
    <name evidence="7" type="ORF">EF810_07630</name>
</gene>
<dbReference type="GO" id="GO:0051607">
    <property type="term" value="P:defense response to virus"/>
    <property type="evidence" value="ECO:0007669"/>
    <property type="project" value="UniProtKB-KW"/>
</dbReference>
<feature type="domain" description="CRISPR-associated protein Cas6 C-terminal" evidence="5">
    <location>
        <begin position="138"/>
        <end position="265"/>
    </location>
</feature>
<keyword evidence="8" id="KW-1185">Reference proteome</keyword>
<reference evidence="6 8" key="1">
    <citation type="submission" date="2018-10" db="EMBL/GenBank/DDBJ databases">
        <title>Co-occurring genomic capacity for anaerobic methane metabolism and dissimilatory sulfite reduction discovered in the Korarchaeota.</title>
        <authorList>
            <person name="Mckay L.J."/>
            <person name="Dlakic M."/>
            <person name="Fields M.W."/>
            <person name="Delmont T.O."/>
            <person name="Eren A.M."/>
            <person name="Jay Z.J."/>
            <person name="Klingelsmith K.B."/>
            <person name="Rusch D.B."/>
            <person name="Inskeep W.P."/>
        </authorList>
    </citation>
    <scope>NUCLEOTIDE SEQUENCE [LARGE SCALE GENOMIC DNA]</scope>
    <source>
        <strain evidence="6 8">MDKW</strain>
    </source>
</reference>
<dbReference type="NCBIfam" id="TIGR01877">
    <property type="entry name" value="cas_cas6"/>
    <property type="match status" value="1"/>
</dbReference>
<dbReference type="EMBL" id="RCOS01000027">
    <property type="protein sequence ID" value="RSN77777.1"/>
    <property type="molecule type" value="Genomic_DNA"/>
</dbReference>
<keyword evidence="1" id="KW-0540">Nuclease</keyword>
<evidence type="ECO:0000313" key="9">
    <source>
        <dbReference type="Proteomes" id="UP000316217"/>
    </source>
</evidence>
<evidence type="ECO:0000313" key="7">
    <source>
        <dbReference type="EMBL" id="RZN58317.1"/>
    </source>
</evidence>
<evidence type="ECO:0000313" key="6">
    <source>
        <dbReference type="EMBL" id="RSN77777.1"/>
    </source>
</evidence>
<evidence type="ECO:0000256" key="2">
    <source>
        <dbReference type="ARBA" id="ARBA00022759"/>
    </source>
</evidence>
<dbReference type="RefSeq" id="WP_125670391.1">
    <property type="nucleotide sequence ID" value="NZ_RCOS01000027.1"/>
</dbReference>
<evidence type="ECO:0000256" key="3">
    <source>
        <dbReference type="ARBA" id="ARBA00022801"/>
    </source>
</evidence>
<dbReference type="InterPro" id="IPR019267">
    <property type="entry name" value="CRISPR-assoc_Cas6_C"/>
</dbReference>
<protein>
    <submittedName>
        <fullName evidence="6">CRISPR-associated endoribonuclease Cas6</fullName>
    </submittedName>
</protein>
<keyword evidence="4" id="KW-0051">Antiviral defense</keyword>
<dbReference type="Proteomes" id="UP000316217">
    <property type="component" value="Unassembled WGS sequence"/>
</dbReference>
<organism evidence="6 8">
    <name type="scientific">Candidatus Methanodesulfokora washburnensis</name>
    <dbReference type="NCBI Taxonomy" id="2478471"/>
    <lineage>
        <taxon>Archaea</taxon>
        <taxon>Thermoproteota</taxon>
        <taxon>Candidatus Korarchaeia</taxon>
        <taxon>Candidatus Korarchaeia incertae sedis</taxon>
        <taxon>Candidatus Methanodesulfokora</taxon>
    </lineage>
</organism>
<dbReference type="Pfam" id="PF10040">
    <property type="entry name" value="CRISPR_Cas6"/>
    <property type="match status" value="1"/>
</dbReference>
<dbReference type="AlphaFoldDB" id="A0A3R9Q059"/>
<dbReference type="GO" id="GO:0016788">
    <property type="term" value="F:hydrolase activity, acting on ester bonds"/>
    <property type="evidence" value="ECO:0007669"/>
    <property type="project" value="InterPro"/>
</dbReference>
<proteinExistence type="predicted"/>
<keyword evidence="2" id="KW-0255">Endonuclease</keyword>
<dbReference type="InterPro" id="IPR010156">
    <property type="entry name" value="CRISPR-assoc_prot_Cas6"/>
</dbReference>
<dbReference type="GO" id="GO:0004519">
    <property type="term" value="F:endonuclease activity"/>
    <property type="evidence" value="ECO:0007669"/>
    <property type="project" value="UniProtKB-KW"/>
</dbReference>
<dbReference type="EMBL" id="RXII01000120">
    <property type="protein sequence ID" value="RZN58317.1"/>
    <property type="molecule type" value="Genomic_DNA"/>
</dbReference>
<accession>A0A3R9Q059</accession>